<dbReference type="EMBL" id="BMAT01001697">
    <property type="protein sequence ID" value="GFR90691.1"/>
    <property type="molecule type" value="Genomic_DNA"/>
</dbReference>
<protein>
    <recommendedName>
        <fullName evidence="3">Vinculin</fullName>
    </recommendedName>
</protein>
<organism evidence="1 2">
    <name type="scientific">Elysia marginata</name>
    <dbReference type="NCBI Taxonomy" id="1093978"/>
    <lineage>
        <taxon>Eukaryota</taxon>
        <taxon>Metazoa</taxon>
        <taxon>Spiralia</taxon>
        <taxon>Lophotrochozoa</taxon>
        <taxon>Mollusca</taxon>
        <taxon>Gastropoda</taxon>
        <taxon>Heterobranchia</taxon>
        <taxon>Euthyneura</taxon>
        <taxon>Panpulmonata</taxon>
        <taxon>Sacoglossa</taxon>
        <taxon>Placobranchoidea</taxon>
        <taxon>Plakobranchidae</taxon>
        <taxon>Elysia</taxon>
    </lineage>
</organism>
<accession>A0AAV4H048</accession>
<evidence type="ECO:0008006" key="3">
    <source>
        <dbReference type="Google" id="ProtNLM"/>
    </source>
</evidence>
<gene>
    <name evidence="1" type="ORF">ElyMa_000824800</name>
</gene>
<comment type="caution">
    <text evidence="1">The sequence shown here is derived from an EMBL/GenBank/DDBJ whole genome shotgun (WGS) entry which is preliminary data.</text>
</comment>
<dbReference type="Proteomes" id="UP000762676">
    <property type="component" value="Unassembled WGS sequence"/>
</dbReference>
<name>A0AAV4H048_9GAST</name>
<proteinExistence type="predicted"/>
<sequence>MGQATNLHHDKSRQLIKLSQDLVDKTTDMAVLRFKTKTGFHQTSKNSNAKQRDCGSYANTIQVADSLAISLVFRLGNALVTLTRKLPVLDPIKEDKRPDICRKTEIDIELAERGGQGETQADGSICYRILNGGGDDDDGSRSCARRMRMHHINNN</sequence>
<dbReference type="AlphaFoldDB" id="A0AAV4H048"/>
<reference evidence="1 2" key="1">
    <citation type="journal article" date="2021" name="Elife">
        <title>Chloroplast acquisition without the gene transfer in kleptoplastic sea slugs, Plakobranchus ocellatus.</title>
        <authorList>
            <person name="Maeda T."/>
            <person name="Takahashi S."/>
            <person name="Yoshida T."/>
            <person name="Shimamura S."/>
            <person name="Takaki Y."/>
            <person name="Nagai Y."/>
            <person name="Toyoda A."/>
            <person name="Suzuki Y."/>
            <person name="Arimoto A."/>
            <person name="Ishii H."/>
            <person name="Satoh N."/>
            <person name="Nishiyama T."/>
            <person name="Hasebe M."/>
            <person name="Maruyama T."/>
            <person name="Minagawa J."/>
            <person name="Obokata J."/>
            <person name="Shigenobu S."/>
        </authorList>
    </citation>
    <scope>NUCLEOTIDE SEQUENCE [LARGE SCALE GENOMIC DNA]</scope>
</reference>
<keyword evidence="2" id="KW-1185">Reference proteome</keyword>
<evidence type="ECO:0000313" key="2">
    <source>
        <dbReference type="Proteomes" id="UP000762676"/>
    </source>
</evidence>
<evidence type="ECO:0000313" key="1">
    <source>
        <dbReference type="EMBL" id="GFR90691.1"/>
    </source>
</evidence>